<dbReference type="OrthoDB" id="8156917at2"/>
<name>A0A318LPQ9_9PSEU</name>
<reference evidence="1 2" key="1">
    <citation type="submission" date="2016-07" db="EMBL/GenBank/DDBJ databases">
        <title>Draft genome sequence of Prauserella sp. YIM 121212, isolated from alkaline soil.</title>
        <authorList>
            <person name="Ruckert C."/>
            <person name="Albersmeier A."/>
            <person name="Jiang C.-L."/>
            <person name="Jiang Y."/>
            <person name="Kalinowski J."/>
            <person name="Schneider O."/>
            <person name="Winkler A."/>
            <person name="Zotchev S.B."/>
        </authorList>
    </citation>
    <scope>NUCLEOTIDE SEQUENCE [LARGE SCALE GENOMIC DNA]</scope>
    <source>
        <strain evidence="1 2">YIM 121212</strain>
    </source>
</reference>
<dbReference type="NCBIfam" id="NF047509">
    <property type="entry name" value="Rv3131_FMN_oxido"/>
    <property type="match status" value="1"/>
</dbReference>
<dbReference type="AlphaFoldDB" id="A0A318LPQ9"/>
<evidence type="ECO:0000313" key="1">
    <source>
        <dbReference type="EMBL" id="PXY36536.1"/>
    </source>
</evidence>
<dbReference type="Proteomes" id="UP000247892">
    <property type="component" value="Unassembled WGS sequence"/>
</dbReference>
<accession>A0A318LPQ9</accession>
<protein>
    <submittedName>
        <fullName evidence="1">NAD(P)H nitroreductase</fullName>
    </submittedName>
</protein>
<dbReference type="PANTHER" id="PTHR23026">
    <property type="entry name" value="NADPH NITROREDUCTASE"/>
    <property type="match status" value="1"/>
</dbReference>
<comment type="caution">
    <text evidence="1">The sequence shown here is derived from an EMBL/GenBank/DDBJ whole genome shotgun (WGS) entry which is preliminary data.</text>
</comment>
<gene>
    <name evidence="1" type="ORF">BA062_14225</name>
</gene>
<dbReference type="InterPro" id="IPR050627">
    <property type="entry name" value="Nitroreductase/BluB"/>
</dbReference>
<dbReference type="RefSeq" id="WP_110336550.1">
    <property type="nucleotide sequence ID" value="NZ_MASU01000005.1"/>
</dbReference>
<dbReference type="Gene3D" id="3.40.109.10">
    <property type="entry name" value="NADH Oxidase"/>
    <property type="match status" value="1"/>
</dbReference>
<keyword evidence="2" id="KW-1185">Reference proteome</keyword>
<organism evidence="1 2">
    <name type="scientific">Prauserella flavalba</name>
    <dbReference type="NCBI Taxonomy" id="1477506"/>
    <lineage>
        <taxon>Bacteria</taxon>
        <taxon>Bacillati</taxon>
        <taxon>Actinomycetota</taxon>
        <taxon>Actinomycetes</taxon>
        <taxon>Pseudonocardiales</taxon>
        <taxon>Pseudonocardiaceae</taxon>
        <taxon>Prauserella</taxon>
    </lineage>
</organism>
<sequence>MTAWFPDNYTVTTALALAVRAPSVHNSQPWRWRIGDRSVHLYPDTQRRLSVTDPDERDLVLSCGAALHHARVAFAALGWRTEVHRMPNPAEPDHLAALELHRQEPGSDEIALAAAIPRRRTDRRRYSSWPVPDQYLTTMAEQAAADGAVLKAIRGEPERHHVVRALSEAARVHADDPAYRTELAAWSGRHGSAEGVPAISAPPPEVSGDVPTRAFSDPRLVQPPGATAEGDEAVLLALATASDDRLSRLRAGEATSAVLLTATSLGLACCPLTEPLEVQTTRELLRDRVTDGSAPQMLLRVGWAPINADPLPATPRHPIGDVVRGLTWNAP</sequence>
<dbReference type="EMBL" id="MASU01000005">
    <property type="protein sequence ID" value="PXY36536.1"/>
    <property type="molecule type" value="Genomic_DNA"/>
</dbReference>
<evidence type="ECO:0000313" key="2">
    <source>
        <dbReference type="Proteomes" id="UP000247892"/>
    </source>
</evidence>
<proteinExistence type="predicted"/>
<dbReference type="PANTHER" id="PTHR23026:SF123">
    <property type="entry name" value="NAD(P)H NITROREDUCTASE RV3131-RELATED"/>
    <property type="match status" value="1"/>
</dbReference>
<dbReference type="SUPFAM" id="SSF55469">
    <property type="entry name" value="FMN-dependent nitroreductase-like"/>
    <property type="match status" value="2"/>
</dbReference>
<dbReference type="GO" id="GO:0016491">
    <property type="term" value="F:oxidoreductase activity"/>
    <property type="evidence" value="ECO:0007669"/>
    <property type="project" value="InterPro"/>
</dbReference>
<dbReference type="InterPro" id="IPR000415">
    <property type="entry name" value="Nitroreductase-like"/>
</dbReference>